<evidence type="ECO:0000256" key="1">
    <source>
        <dbReference type="SAM" id="Phobius"/>
    </source>
</evidence>
<feature type="transmembrane region" description="Helical" evidence="1">
    <location>
        <begin position="157"/>
        <end position="178"/>
    </location>
</feature>
<protein>
    <recommendedName>
        <fullName evidence="2">Reverse transcriptase domain-containing protein</fullName>
    </recommendedName>
</protein>
<keyword evidence="4" id="KW-1185">Reference proteome</keyword>
<dbReference type="InterPro" id="IPR043502">
    <property type="entry name" value="DNA/RNA_pol_sf"/>
</dbReference>
<evidence type="ECO:0000313" key="3">
    <source>
        <dbReference type="EMBL" id="KAH9365318.1"/>
    </source>
</evidence>
<dbReference type="EMBL" id="JABSTR010000003">
    <property type="protein sequence ID" value="KAH9365318.1"/>
    <property type="molecule type" value="Genomic_DNA"/>
</dbReference>
<accession>A0A9J6FG76</accession>
<organism evidence="3 4">
    <name type="scientific">Haemaphysalis longicornis</name>
    <name type="common">Bush tick</name>
    <dbReference type="NCBI Taxonomy" id="44386"/>
    <lineage>
        <taxon>Eukaryota</taxon>
        <taxon>Metazoa</taxon>
        <taxon>Ecdysozoa</taxon>
        <taxon>Arthropoda</taxon>
        <taxon>Chelicerata</taxon>
        <taxon>Arachnida</taxon>
        <taxon>Acari</taxon>
        <taxon>Parasitiformes</taxon>
        <taxon>Ixodida</taxon>
        <taxon>Ixodoidea</taxon>
        <taxon>Ixodidae</taxon>
        <taxon>Haemaphysalinae</taxon>
        <taxon>Haemaphysalis</taxon>
    </lineage>
</organism>
<evidence type="ECO:0000313" key="4">
    <source>
        <dbReference type="Proteomes" id="UP000821853"/>
    </source>
</evidence>
<comment type="caution">
    <text evidence="3">The sequence shown here is derived from an EMBL/GenBank/DDBJ whole genome shotgun (WGS) entry which is preliminary data.</text>
</comment>
<reference evidence="3 4" key="1">
    <citation type="journal article" date="2020" name="Cell">
        <title>Large-Scale Comparative Analyses of Tick Genomes Elucidate Their Genetic Diversity and Vector Capacities.</title>
        <authorList>
            <consortium name="Tick Genome and Microbiome Consortium (TIGMIC)"/>
            <person name="Jia N."/>
            <person name="Wang J."/>
            <person name="Shi W."/>
            <person name="Du L."/>
            <person name="Sun Y."/>
            <person name="Zhan W."/>
            <person name="Jiang J.F."/>
            <person name="Wang Q."/>
            <person name="Zhang B."/>
            <person name="Ji P."/>
            <person name="Bell-Sakyi L."/>
            <person name="Cui X.M."/>
            <person name="Yuan T.T."/>
            <person name="Jiang B.G."/>
            <person name="Yang W.F."/>
            <person name="Lam T.T."/>
            <person name="Chang Q.C."/>
            <person name="Ding S.J."/>
            <person name="Wang X.J."/>
            <person name="Zhu J.G."/>
            <person name="Ruan X.D."/>
            <person name="Zhao L."/>
            <person name="Wei J.T."/>
            <person name="Ye R.Z."/>
            <person name="Que T.C."/>
            <person name="Du C.H."/>
            <person name="Zhou Y.H."/>
            <person name="Cheng J.X."/>
            <person name="Dai P.F."/>
            <person name="Guo W.B."/>
            <person name="Han X.H."/>
            <person name="Huang E.J."/>
            <person name="Li L.F."/>
            <person name="Wei W."/>
            <person name="Gao Y.C."/>
            <person name="Liu J.Z."/>
            <person name="Shao H.Z."/>
            <person name="Wang X."/>
            <person name="Wang C.C."/>
            <person name="Yang T.C."/>
            <person name="Huo Q.B."/>
            <person name="Li W."/>
            <person name="Chen H.Y."/>
            <person name="Chen S.E."/>
            <person name="Zhou L.G."/>
            <person name="Ni X.B."/>
            <person name="Tian J.H."/>
            <person name="Sheng Y."/>
            <person name="Liu T."/>
            <person name="Pan Y.S."/>
            <person name="Xia L.Y."/>
            <person name="Li J."/>
            <person name="Zhao F."/>
            <person name="Cao W.C."/>
        </authorList>
    </citation>
    <scope>NUCLEOTIDE SEQUENCE [LARGE SCALE GENOMIC DNA]</scope>
    <source>
        <strain evidence="3">HaeL-2018</strain>
    </source>
</reference>
<name>A0A9J6FG76_HAELO</name>
<proteinExistence type="predicted"/>
<dbReference type="SUPFAM" id="SSF56672">
    <property type="entry name" value="DNA/RNA polymerases"/>
    <property type="match status" value="1"/>
</dbReference>
<dbReference type="VEuPathDB" id="VectorBase:HLOH_063153"/>
<dbReference type="GO" id="GO:0071897">
    <property type="term" value="P:DNA biosynthetic process"/>
    <property type="evidence" value="ECO:0007669"/>
    <property type="project" value="UniProtKB-ARBA"/>
</dbReference>
<sequence>MTNRGTPQGAAISPMLFNLTLIALARTLLTIPTLRSTLYADDITSGGTPAPTTILRTLQLGLNDDLDHIEPLAFSCSPQKSALLIFTPQNSKTPPSPPIQLYIRFTPVPQVSQLRFLGLTLTHNHSPAPTFQCIKRYTPHLAYRQQTATARSSMSSIAYGSCTTLSLTVLCITCPTFVSHPPN</sequence>
<dbReference type="AlphaFoldDB" id="A0A9J6FG76"/>
<gene>
    <name evidence="3" type="ORF">HPB48_007584</name>
</gene>
<dbReference type="Proteomes" id="UP000821853">
    <property type="component" value="Unassembled WGS sequence"/>
</dbReference>
<keyword evidence="1" id="KW-1133">Transmembrane helix</keyword>
<feature type="domain" description="Reverse transcriptase" evidence="2">
    <location>
        <begin position="1"/>
        <end position="121"/>
    </location>
</feature>
<dbReference type="Pfam" id="PF00078">
    <property type="entry name" value="RVT_1"/>
    <property type="match status" value="1"/>
</dbReference>
<dbReference type="InterPro" id="IPR000477">
    <property type="entry name" value="RT_dom"/>
</dbReference>
<keyword evidence="1" id="KW-0812">Transmembrane</keyword>
<dbReference type="PROSITE" id="PS50878">
    <property type="entry name" value="RT_POL"/>
    <property type="match status" value="1"/>
</dbReference>
<feature type="transmembrane region" description="Helical" evidence="1">
    <location>
        <begin position="12"/>
        <end position="29"/>
    </location>
</feature>
<evidence type="ECO:0000259" key="2">
    <source>
        <dbReference type="PROSITE" id="PS50878"/>
    </source>
</evidence>
<keyword evidence="1" id="KW-0472">Membrane</keyword>